<dbReference type="RefSeq" id="XP_025877668.2">
    <property type="nucleotide sequence ID" value="XM_026021883.2"/>
</dbReference>
<feature type="region of interest" description="Disordered" evidence="7">
    <location>
        <begin position="688"/>
        <end position="707"/>
    </location>
</feature>
<keyword evidence="3" id="KW-0238">DNA-binding</keyword>
<dbReference type="InterPro" id="IPR025558">
    <property type="entry name" value="DUF4283"/>
</dbReference>
<feature type="region of interest" description="Disordered" evidence="7">
    <location>
        <begin position="2229"/>
        <end position="2256"/>
    </location>
</feature>
<evidence type="ECO:0000256" key="6">
    <source>
        <dbReference type="SAM" id="Coils"/>
    </source>
</evidence>
<evidence type="ECO:0000256" key="7">
    <source>
        <dbReference type="SAM" id="MobiDB-lite"/>
    </source>
</evidence>
<dbReference type="Pfam" id="PF13456">
    <property type="entry name" value="RVT_3"/>
    <property type="match status" value="1"/>
</dbReference>
<organism evidence="9">
    <name type="scientific">Oryza sativa subsp. japonica</name>
    <name type="common">Rice</name>
    <dbReference type="NCBI Taxonomy" id="39947"/>
    <lineage>
        <taxon>Eukaryota</taxon>
        <taxon>Viridiplantae</taxon>
        <taxon>Streptophyta</taxon>
        <taxon>Embryophyta</taxon>
        <taxon>Tracheophyta</taxon>
        <taxon>Spermatophyta</taxon>
        <taxon>Magnoliopsida</taxon>
        <taxon>Liliopsida</taxon>
        <taxon>Poales</taxon>
        <taxon>Poaceae</taxon>
        <taxon>BOP clade</taxon>
        <taxon>Oryzoideae</taxon>
        <taxon>Oryzeae</taxon>
        <taxon>Oryzinae</taxon>
        <taxon>Oryza</taxon>
        <taxon>Oryza sativa</taxon>
    </lineage>
</organism>
<dbReference type="InterPro" id="IPR044730">
    <property type="entry name" value="RNase_H-like_dom_plant"/>
</dbReference>
<dbReference type="GeneID" id="4351546"/>
<evidence type="ECO:0000259" key="8">
    <source>
        <dbReference type="PROSITE" id="PS50878"/>
    </source>
</evidence>
<evidence type="ECO:0000256" key="1">
    <source>
        <dbReference type="ARBA" id="ARBA00004123"/>
    </source>
</evidence>
<comment type="subcellular location">
    <subcellularLocation>
        <location evidence="1">Nucleus</location>
    </subcellularLocation>
</comment>
<dbReference type="CDD" id="cd06222">
    <property type="entry name" value="RNase_H_like"/>
    <property type="match status" value="1"/>
</dbReference>
<feature type="domain" description="Reverse transcriptase" evidence="8">
    <location>
        <begin position="1207"/>
        <end position="1489"/>
    </location>
</feature>
<feature type="coiled-coil region" evidence="6">
    <location>
        <begin position="2263"/>
        <end position="2314"/>
    </location>
</feature>
<dbReference type="SMART" id="SM00338">
    <property type="entry name" value="BRLZ"/>
    <property type="match status" value="1"/>
</dbReference>
<dbReference type="HOGENOM" id="CLU_472832_0_0_1"/>
<dbReference type="GO" id="GO:0003677">
    <property type="term" value="F:DNA binding"/>
    <property type="evidence" value="ECO:0007669"/>
    <property type="project" value="UniProtKB-KW"/>
</dbReference>
<evidence type="ECO:0000256" key="5">
    <source>
        <dbReference type="ARBA" id="ARBA00023242"/>
    </source>
</evidence>
<feature type="region of interest" description="Disordered" evidence="7">
    <location>
        <begin position="2140"/>
        <end position="2164"/>
    </location>
</feature>
<evidence type="ECO:0000313" key="9">
    <source>
        <dbReference type="EMBL" id="AAQ19327.1"/>
    </source>
</evidence>
<dbReference type="PROSITE" id="PS50878">
    <property type="entry name" value="RT_POL"/>
    <property type="match status" value="1"/>
</dbReference>
<feature type="compositionally biased region" description="Polar residues" evidence="7">
    <location>
        <begin position="2065"/>
        <end position="2080"/>
    </location>
</feature>
<feature type="compositionally biased region" description="Low complexity" evidence="7">
    <location>
        <begin position="2230"/>
        <end position="2242"/>
    </location>
</feature>
<dbReference type="GO" id="GO:0003700">
    <property type="term" value="F:DNA-binding transcription factor activity"/>
    <property type="evidence" value="ECO:0007669"/>
    <property type="project" value="InterPro"/>
</dbReference>
<dbReference type="InterPro" id="IPR036691">
    <property type="entry name" value="Endo/exonu/phosph_ase_sf"/>
</dbReference>
<dbReference type="PANTHER" id="PTHR33116">
    <property type="entry name" value="REVERSE TRANSCRIPTASE ZINC-BINDING DOMAIN-CONTAINING PROTEIN-RELATED-RELATED"/>
    <property type="match status" value="1"/>
</dbReference>
<dbReference type="InterPro" id="IPR012337">
    <property type="entry name" value="RNaseH-like_sf"/>
</dbReference>
<dbReference type="EMBL" id="AY333186">
    <property type="protein sequence ID" value="AAQ19327.1"/>
    <property type="molecule type" value="mRNA"/>
</dbReference>
<dbReference type="SUPFAM" id="SSF56219">
    <property type="entry name" value="DNase I-like"/>
    <property type="match status" value="1"/>
</dbReference>
<evidence type="ECO:0000256" key="2">
    <source>
        <dbReference type="ARBA" id="ARBA00023015"/>
    </source>
</evidence>
<keyword evidence="4" id="KW-0804">Transcription</keyword>
<dbReference type="Gene3D" id="3.60.10.10">
    <property type="entry name" value="Endonuclease/exonuclease/phosphatase"/>
    <property type="match status" value="1"/>
</dbReference>
<dbReference type="SUPFAM" id="SSF53098">
    <property type="entry name" value="Ribonuclease H-like"/>
    <property type="match status" value="1"/>
</dbReference>
<dbReference type="Pfam" id="PF00078">
    <property type="entry name" value="RVT_1"/>
    <property type="match status" value="1"/>
</dbReference>
<feature type="region of interest" description="Disordered" evidence="7">
    <location>
        <begin position="2065"/>
        <end position="2124"/>
    </location>
</feature>
<dbReference type="CDD" id="cd14702">
    <property type="entry name" value="bZIP_plant_GBF1"/>
    <property type="match status" value="1"/>
</dbReference>
<dbReference type="InterPro" id="IPR025836">
    <property type="entry name" value="Zn_knuckle_CX2CX4HX4C"/>
</dbReference>
<dbReference type="GO" id="GO:0004523">
    <property type="term" value="F:RNA-DNA hybrid ribonuclease activity"/>
    <property type="evidence" value="ECO:0007669"/>
    <property type="project" value="InterPro"/>
</dbReference>
<reference evidence="9" key="1">
    <citation type="submission" date="2003-07" db="EMBL/GenBank/DDBJ databases">
        <title>Isolation and characterization a long bZIP protein gene from rice.</title>
        <authorList>
            <person name="Yao Q."/>
            <person name="Peng R."/>
            <person name="Xiong A."/>
        </authorList>
    </citation>
    <scope>NUCLEOTIDE SEQUENCE</scope>
</reference>
<feature type="region of interest" description="Disordered" evidence="7">
    <location>
        <begin position="299"/>
        <end position="322"/>
    </location>
</feature>
<dbReference type="SUPFAM" id="SSF56672">
    <property type="entry name" value="DNA/RNA polymerases"/>
    <property type="match status" value="1"/>
</dbReference>
<dbReference type="InterPro" id="IPR043502">
    <property type="entry name" value="DNA/RNA_pol_sf"/>
</dbReference>
<sequence>MRTTNCDSGGVRDVTKPKRVVAFSDIYSGDVSDGARAATRPARNLARSLIAISLERYFKRGTCAVKPSTIRSNMFWRELGSGRHPGDWVAAAFSSHERRIWMEVLSDLLRKSAEVTSAICNWVGDQVNRAGSGWIWPNAFRHRAGWRPIMGQWNPNPRRRADMKFGRITPVVKFWYGKFYRGHTKDIIDVDLFWRSTVKEKDSELLGYKFRYKEGIKSKISLGSQISSAGFNLGFGHLALVLKVMAAAEGGGDQGTINAIVAHPKPSGASSLPPGSRLESELQAVLVLNQSVDGIHDQATGSRVLPSSGNHDGGLASNNLSSQGPTVFTEGEVVDEEEDAVEIEIEENEVQKAGQWTILARFYSLKFPNQSALFEDMRRAWRLRAEMSYKSLKDNLFIVSFNAEGDYNFVLQGDPWLHRGDALLVAEFNGLLNPSMVNLDTVPIWVRIYDLPLVMMNRARGELYGSKMGKVREVDVQEDGCNKHDFFRIRVDLPVNRPLRRMLAIKIKVQGKEETRRFHLRYERVPHFCFFCGFIGHSDKECEKRLTNENEPLVFSAELRCSPLKPFERKVGKVKAVHSQGVQRKLSFRGPGSVSSSSAGIRQDAKRYEDQPTRVDAFDGFDIREGKGEDSIDSQLADQTNMLHVSEVSSLGQKKGKDLVSKETSSIPSMEMIPAIRDLNVQQVSFGDGSTEEFGSPTKRKALPTTKSSGIVQQAVLEYGQRGAEETASSTRAMKRLKKGVEANTGVEDMEATSLGAAGKLAGPMRGQSVEKMSRLRGRLGLRGFTGVSSEGMSGGLALYWDESVSVDVKDINKRYIDAYVQLSPEEPQWHVTFVYGEPRVENRHRMWSLLRTIHQSSSLPWAVIGDFNETMWQFEHFSRTPRGEPQMQDFRDVLQDCELHDLGFKGVPHTYDNKREGWRNVKVRLDRVVADDKWRDIYSTAQVVHLVSPCSDHCPILLNLVVKDPHQLRQKCLHYEIVWEREPEATQVIEEAWVVAGEKADLGDINKALAKVMTALRSWSRAKVKNVGRELEKARKKLAELIESNADRTVIRNATDHMNELLYREEMLWLQRSRVNWLKDEDRNTKFFHSRAVWRAKKNKISKLRDANETVHSSTMKLESMATEYFQDVYTADPNLNPETVTRLIQEKVTDIMNEKLCEDFTEDEISQAIFQIGPLKSPGPDGFPARFYQRNWGTIKADIIGAVRRFFQTGLMPEGVNDTAIVLIPKKEQPVDLRDFRPISLCNVVYKVVSKCLVNRLRPILDDLVSVEQSAFVQGRMITDNALLAFECFHAMQKNKKANHAACAYKLDLSKAYDRVDWRFLEMAMNKLGFARRWVNWIMKCVTSVRYMVKFNGTLLQSFAPTRGLRQGDPLLPFLFLFVADGLSLLLKEKVAQNSLTPFKVCRAAPGISHLLFADDTLLFFKAHQREAEVVKEVLSSYAMGTGQLINPAKCSILMGGASTPAVSEAISEILQVERDRFEDRYLGFPTPEGRMHKGRFQSLQAKIWKRVIQWGENHLSTGGKEVLIKAVIQAIPVYVMGIFKLPESVIDDLTKLTKNFWWDSMNGQRKTHWKAWDSLTKPKSLGGLGFRDYRLFNQALLARQAWRLITYPDSLCARVLKAKYFPHGSLIDTSFGSNSSPAWRSIEYGLDLLKKGIIWRVGNGNSIRIWRDSWLPRDHSRRPITGKANCRLKWVSDLITEDGSWDVPKIHQYFHNLDAEVILNICISSRSEEDFIAWHPDKNGMFSVRSAYRLAAQLVNIEESSSSGTNNINKAWEMIWKCKVPQKVKIFAWRVASNCLATMVNKKKRKLEQSDMCQICDRENEDDAHALCRCIQASQLWSCMHKSGSVSVDIKASVLGRFWLFDCLEKIPEYEQAMFLMTLWRNWYVRNELIHGKSAPPTETSQRFIQSYVDLLFQIRQAPQADLVKGKHVVRTVPLKGGPKYRVLNNHQPCWERPKDGWMKLNVDGSFDASSGKGGLGMILRNSAGDIIFTSCKPLERCNNPLESELRACVEGLKLAIHWTLLPIQVETDCASVVQLLQGIGRDFSVLANIIHEARHLLQTPSRTNTKVTTQKQTLRPNATAHCMPTDRPTEPGPRGGPGGHPSRRFRPPSHPLTRGPHTHAAPPLAAALACPHGEQPDAKILPAATPPMSDDHSGGGGEQRQCRRGFAVDVVELGAALALADMAGAAVKPAMQLQLQPTAAQEEDEEMATTRLSLQLGNNVGSIIQSSSCSSSGSSAGLPAPPPPPPPATAYGTKPLHMLTEEEKEAKRLRRVLANRESARQTILRRQAIRDELARKVADLSTQNESMKKLKLAINSNDVVFGGAGEGDSDAGVPLTEGDKQAAQRTGTASSFAFLVLINLLVV</sequence>
<dbReference type="GO" id="GO:0005634">
    <property type="term" value="C:nucleus"/>
    <property type="evidence" value="ECO:0007669"/>
    <property type="project" value="UniProtKB-SubCell"/>
</dbReference>
<dbReference type="Pfam" id="PF13966">
    <property type="entry name" value="zf-RVT"/>
    <property type="match status" value="1"/>
</dbReference>
<dbReference type="InterPro" id="IPR005135">
    <property type="entry name" value="Endo/exonuclease/phosphatase"/>
</dbReference>
<dbReference type="InterPro" id="IPR004827">
    <property type="entry name" value="bZIP"/>
</dbReference>
<dbReference type="InterPro" id="IPR002156">
    <property type="entry name" value="RNaseH_domain"/>
</dbReference>
<feature type="region of interest" description="Disordered" evidence="7">
    <location>
        <begin position="587"/>
        <end position="609"/>
    </location>
</feature>
<dbReference type="PANTHER" id="PTHR33116:SF86">
    <property type="entry name" value="REVERSE TRANSCRIPTASE DOMAIN-CONTAINING PROTEIN"/>
    <property type="match status" value="1"/>
</dbReference>
<dbReference type="InterPro" id="IPR045314">
    <property type="entry name" value="bZIP_plant_GBF1"/>
</dbReference>
<dbReference type="KEGG" id="osa:4351546"/>
<keyword evidence="2" id="KW-0805">Transcription regulation</keyword>
<dbReference type="InterPro" id="IPR000477">
    <property type="entry name" value="RT_dom"/>
</dbReference>
<proteinExistence type="evidence at transcript level"/>
<dbReference type="CDD" id="cd01650">
    <property type="entry name" value="RT_nLTR_like"/>
    <property type="match status" value="1"/>
</dbReference>
<keyword evidence="5" id="KW-0539">Nucleus</keyword>
<dbReference type="InterPro" id="IPR036397">
    <property type="entry name" value="RNaseH_sf"/>
</dbReference>
<evidence type="ECO:0000256" key="4">
    <source>
        <dbReference type="ARBA" id="ARBA00023163"/>
    </source>
</evidence>
<dbReference type="Pfam" id="PF03372">
    <property type="entry name" value="Exo_endo_phos"/>
    <property type="match status" value="1"/>
</dbReference>
<protein>
    <submittedName>
        <fullName evidence="9">BZIP-like protein</fullName>
    </submittedName>
</protein>
<feature type="compositionally biased region" description="Pro residues" evidence="7">
    <location>
        <begin position="2243"/>
        <end position="2252"/>
    </location>
</feature>
<dbReference type="Pfam" id="PF14111">
    <property type="entry name" value="DUF4283"/>
    <property type="match status" value="1"/>
</dbReference>
<dbReference type="Gene3D" id="3.30.420.10">
    <property type="entry name" value="Ribonuclease H-like superfamily/Ribonuclease H"/>
    <property type="match status" value="1"/>
</dbReference>
<name>Q7X970_ORYSJ</name>
<evidence type="ECO:0000256" key="3">
    <source>
        <dbReference type="ARBA" id="ARBA00023125"/>
    </source>
</evidence>
<keyword evidence="6" id="KW-0175">Coiled coil</keyword>
<accession>Q7X970</accession>
<dbReference type="InterPro" id="IPR026960">
    <property type="entry name" value="RVT-Znf"/>
</dbReference>
<dbReference type="Pfam" id="PF14392">
    <property type="entry name" value="zf-CCHC_4"/>
    <property type="match status" value="1"/>
</dbReference>